<feature type="domain" description="Magnetosome protein MamS/MamX" evidence="3">
    <location>
        <begin position="225"/>
        <end position="285"/>
    </location>
</feature>
<dbReference type="eggNOG" id="COG4902">
    <property type="taxonomic scope" value="Bacteria"/>
</dbReference>
<dbReference type="STRING" id="868864.Dester_0875"/>
<accession>F0S3U3</accession>
<dbReference type="CDD" id="cd01048">
    <property type="entry name" value="Ferritin_like_AB2"/>
    <property type="match status" value="1"/>
</dbReference>
<dbReference type="RefSeq" id="WP_013638468.1">
    <property type="nucleotide sequence ID" value="NC_015185.1"/>
</dbReference>
<dbReference type="InParanoid" id="F0S3U3"/>
<dbReference type="Pfam" id="PF09968">
    <property type="entry name" value="DUF2202"/>
    <property type="match status" value="1"/>
</dbReference>
<name>F0S3U3_DESTD</name>
<dbReference type="AlphaFoldDB" id="F0S3U3"/>
<dbReference type="Gene3D" id="1.20.1260.10">
    <property type="match status" value="1"/>
</dbReference>
<evidence type="ECO:0000259" key="3">
    <source>
        <dbReference type="Pfam" id="PF26390"/>
    </source>
</evidence>
<dbReference type="InterPro" id="IPR009078">
    <property type="entry name" value="Ferritin-like_SF"/>
</dbReference>
<dbReference type="InterPro" id="IPR012347">
    <property type="entry name" value="Ferritin-like"/>
</dbReference>
<dbReference type="KEGG" id="dte:Dester_0875"/>
<dbReference type="EMBL" id="CP002543">
    <property type="protein sequence ID" value="ADY73515.1"/>
    <property type="molecule type" value="Genomic_DNA"/>
</dbReference>
<feature type="chain" id="PRO_5003260046" evidence="1">
    <location>
        <begin position="23"/>
        <end position="436"/>
    </location>
</feature>
<dbReference type="OrthoDB" id="9801086at2"/>
<dbReference type="InterPro" id="IPR019243">
    <property type="entry name" value="DUF2202"/>
</dbReference>
<gene>
    <name evidence="4" type="ordered locus">Dester_0875</name>
</gene>
<dbReference type="HOGENOM" id="CLU_051317_1_0_0"/>
<evidence type="ECO:0000259" key="2">
    <source>
        <dbReference type="Pfam" id="PF09968"/>
    </source>
</evidence>
<feature type="signal peptide" evidence="1">
    <location>
        <begin position="1"/>
        <end position="22"/>
    </location>
</feature>
<evidence type="ECO:0000313" key="4">
    <source>
        <dbReference type="EMBL" id="ADY73515.1"/>
    </source>
</evidence>
<evidence type="ECO:0000313" key="5">
    <source>
        <dbReference type="Proteomes" id="UP000007102"/>
    </source>
</evidence>
<organism evidence="4 5">
    <name type="scientific">Desulfurobacterium thermolithotrophum (strain DSM 11699 / BSA)</name>
    <dbReference type="NCBI Taxonomy" id="868864"/>
    <lineage>
        <taxon>Bacteria</taxon>
        <taxon>Pseudomonadati</taxon>
        <taxon>Aquificota</taxon>
        <taxon>Aquificia</taxon>
        <taxon>Desulfurobacteriales</taxon>
        <taxon>Desulfurobacteriaceae</taxon>
        <taxon>Desulfurobacterium</taxon>
    </lineage>
</organism>
<keyword evidence="1" id="KW-0732">Signal</keyword>
<protein>
    <submittedName>
        <fullName evidence="4">Uncharacterized protein</fullName>
    </submittedName>
</protein>
<dbReference type="InterPro" id="IPR058837">
    <property type="entry name" value="MamS_MamX_dom"/>
</dbReference>
<keyword evidence="5" id="KW-1185">Reference proteome</keyword>
<dbReference type="SUPFAM" id="SSF47240">
    <property type="entry name" value="Ferritin-like"/>
    <property type="match status" value="1"/>
</dbReference>
<feature type="domain" description="DUF2202" evidence="2">
    <location>
        <begin position="44"/>
        <end position="205"/>
    </location>
</feature>
<sequence>MRKVLKLSSVLLLFLTSPVAGATPRIYGVYYIQNLPKQSLSQEEIKDLLHMREEEKLARDVYLTLSKYYSLPVFRNIAKAEEQHMRMVGLLLKKYNLSDPVSETGNRVGVFKDGKLQELYKRLVEEGKKSLINALKVGATIEDLDIKDLEEALKRTDNQDIKTVYQNLMKGSRNHMRAFVRILRRYGSDYTPQYISKAEFNRILSVKHEAGFYSSSGTQTSVNNNEITGTVVNVKKVPGFRRQNITWWAVDIQTNSGTVEVRIAPTWWYPTLNINKGNEVRVTGFMPPYWVMRGINGLMACRVEDRTTGAVYDFSNLRRWCRGMTIKDKTSTASSMFFRKSQVVTGKVISISQEPGIRRKNITWWVAELETQSGKVKVYLAPAFRFPELNVSAGDTLEVIVFIPPTWRRLNLSGTYMACEIKNLSKGLEYQVRRCP</sequence>
<proteinExistence type="predicted"/>
<reference evidence="5" key="2">
    <citation type="submission" date="2011-02" db="EMBL/GenBank/DDBJ databases">
        <title>The complete genome of Desulfurobacterium thermolithotrophum DSM 11699.</title>
        <authorList>
            <consortium name="US DOE Joint Genome Institute (JGI-PGF)"/>
            <person name="Lucas S."/>
            <person name="Copeland A."/>
            <person name="Lapidus A."/>
            <person name="Bruce D."/>
            <person name="Goodwin L."/>
            <person name="Pitluck S."/>
            <person name="Kyrpides N."/>
            <person name="Mavromatis K."/>
            <person name="Pagani I."/>
            <person name="Ivanova N."/>
            <person name="Mikhailova N."/>
            <person name="Daligault H."/>
            <person name="Detter J.C."/>
            <person name="Tapia R."/>
            <person name="Han C."/>
            <person name="Land M."/>
            <person name="Hauser L."/>
            <person name="Markowitz V."/>
            <person name="Cheng J.-F."/>
            <person name="Hugenholtz P."/>
            <person name="Woyke T."/>
            <person name="Wu D."/>
            <person name="Spring S."/>
            <person name="Brambilla E."/>
            <person name="Klenk H.-P."/>
            <person name="Eisen J.A."/>
        </authorList>
    </citation>
    <scope>NUCLEOTIDE SEQUENCE [LARGE SCALE GENOMIC DNA]</scope>
    <source>
        <strain evidence="5">DSM 11699 / BSA</strain>
    </source>
</reference>
<reference evidence="4 5" key="1">
    <citation type="journal article" date="2011" name="Stand. Genomic Sci.">
        <title>Complete genome sequence of the thermophilic sulfur-reducer Desulfurobacterium thermolithotrophum type strain (BSA(T)) from a deep-sea hydrothermal vent.</title>
        <authorList>
            <person name="Goker M."/>
            <person name="Daligault H."/>
            <person name="Mwirichia R."/>
            <person name="Lapidus A."/>
            <person name="Lucas S."/>
            <person name="Deshpande S."/>
            <person name="Pagani I."/>
            <person name="Tapia R."/>
            <person name="Cheng J.F."/>
            <person name="Goodwin L."/>
            <person name="Pitluck S."/>
            <person name="Liolios K."/>
            <person name="Ivanova N."/>
            <person name="Mavromatis K."/>
            <person name="Mikhailova N."/>
            <person name="Pati A."/>
            <person name="Chen A."/>
            <person name="Palaniappan K."/>
            <person name="Han C."/>
            <person name="Land M."/>
            <person name="Hauser L."/>
            <person name="Pan C."/>
            <person name="Brambilla E.M."/>
            <person name="Rohde M."/>
            <person name="Spring S."/>
            <person name="Sikorski J."/>
            <person name="Wirth R."/>
            <person name="Detter J.C."/>
            <person name="Woyke T."/>
            <person name="Bristow J."/>
            <person name="Eisen J.A."/>
            <person name="Markowitz V."/>
            <person name="Hugenholtz P."/>
            <person name="Kyrpides N.C."/>
            <person name="Klenk H.P."/>
        </authorList>
    </citation>
    <scope>NUCLEOTIDE SEQUENCE [LARGE SCALE GENOMIC DNA]</scope>
    <source>
        <strain evidence="5">DSM 11699 / BSA</strain>
    </source>
</reference>
<dbReference type="Proteomes" id="UP000007102">
    <property type="component" value="Chromosome"/>
</dbReference>
<evidence type="ECO:0000256" key="1">
    <source>
        <dbReference type="SAM" id="SignalP"/>
    </source>
</evidence>
<dbReference type="Pfam" id="PF26390">
    <property type="entry name" value="MamS_MamX"/>
    <property type="match status" value="1"/>
</dbReference>